<evidence type="ECO:0000256" key="4">
    <source>
        <dbReference type="PIRNR" id="PIRNR001365"/>
    </source>
</evidence>
<dbReference type="GO" id="GO:0044281">
    <property type="term" value="P:small molecule metabolic process"/>
    <property type="evidence" value="ECO:0007669"/>
    <property type="project" value="UniProtKB-ARBA"/>
</dbReference>
<dbReference type="PANTHER" id="PTHR12128">
    <property type="entry name" value="DIHYDRODIPICOLINATE SYNTHASE"/>
    <property type="match status" value="1"/>
</dbReference>
<reference evidence="8" key="2">
    <citation type="submission" date="2016-10" db="EMBL/GenBank/DDBJ databases">
        <authorList>
            <person name="See-Too W.S."/>
        </authorList>
    </citation>
    <scope>NUCLEOTIDE SEQUENCE [LARGE SCALE GENOMIC DNA]</scope>
    <source>
        <strain evidence="8">DSM 24743</strain>
    </source>
</reference>
<evidence type="ECO:0000256" key="6">
    <source>
        <dbReference type="PIRSR" id="PIRSR001365-2"/>
    </source>
</evidence>
<dbReference type="InterPro" id="IPR020625">
    <property type="entry name" value="Schiff_base-form_aldolases_AS"/>
</dbReference>
<evidence type="ECO:0000313" key="7">
    <source>
        <dbReference type="EMBL" id="ANU14565.1"/>
    </source>
</evidence>
<evidence type="ECO:0000256" key="1">
    <source>
        <dbReference type="ARBA" id="ARBA00007592"/>
    </source>
</evidence>
<accession>A0A1C7DSX2</accession>
<keyword evidence="8" id="KW-1185">Reference proteome</keyword>
<name>A0A1C7DSX2_9BACL</name>
<dbReference type="GO" id="GO:0008840">
    <property type="term" value="F:4-hydroxy-tetrahydrodipicolinate synthase activity"/>
    <property type="evidence" value="ECO:0007669"/>
    <property type="project" value="TreeGrafter"/>
</dbReference>
<dbReference type="STRING" id="1215089.BBI08_12060"/>
<dbReference type="SUPFAM" id="SSF51569">
    <property type="entry name" value="Aldolase"/>
    <property type="match status" value="1"/>
</dbReference>
<feature type="binding site" evidence="6">
    <location>
        <position position="196"/>
    </location>
    <ligand>
        <name>pyruvate</name>
        <dbReference type="ChEBI" id="CHEBI:15361"/>
    </ligand>
</feature>
<evidence type="ECO:0000313" key="8">
    <source>
        <dbReference type="Proteomes" id="UP000092687"/>
    </source>
</evidence>
<feature type="active site" description="Proton donor/acceptor" evidence="5">
    <location>
        <position position="122"/>
    </location>
</feature>
<evidence type="ECO:0000256" key="2">
    <source>
        <dbReference type="ARBA" id="ARBA00023239"/>
    </source>
</evidence>
<dbReference type="PANTHER" id="PTHR12128:SF66">
    <property type="entry name" value="4-HYDROXY-2-OXOGLUTARATE ALDOLASE, MITOCHONDRIAL"/>
    <property type="match status" value="1"/>
</dbReference>
<dbReference type="CDD" id="cd00408">
    <property type="entry name" value="DHDPS-like"/>
    <property type="match status" value="1"/>
</dbReference>
<gene>
    <name evidence="7" type="ORF">BBI08_12060</name>
</gene>
<dbReference type="InterPro" id="IPR002220">
    <property type="entry name" value="DapA-like"/>
</dbReference>
<dbReference type="PIRSF" id="PIRSF001365">
    <property type="entry name" value="DHDPS"/>
    <property type="match status" value="1"/>
</dbReference>
<dbReference type="PROSITE" id="PS00666">
    <property type="entry name" value="DHDPS_2"/>
    <property type="match status" value="1"/>
</dbReference>
<dbReference type="InterPro" id="IPR013785">
    <property type="entry name" value="Aldolase_TIM"/>
</dbReference>
<dbReference type="PRINTS" id="PR00146">
    <property type="entry name" value="DHPICSNTHASE"/>
</dbReference>
<protein>
    <submittedName>
        <fullName evidence="7">Dihydrodipicolinate synthase family protein</fullName>
    </submittedName>
</protein>
<dbReference type="SMART" id="SM01130">
    <property type="entry name" value="DHDPS"/>
    <property type="match status" value="1"/>
</dbReference>
<proteinExistence type="inferred from homology"/>
<evidence type="ECO:0000256" key="5">
    <source>
        <dbReference type="PIRSR" id="PIRSR001365-1"/>
    </source>
</evidence>
<organism evidence="7 8">
    <name type="scientific">Planococcus halocryophilus</name>
    <dbReference type="NCBI Taxonomy" id="1215089"/>
    <lineage>
        <taxon>Bacteria</taxon>
        <taxon>Bacillati</taxon>
        <taxon>Bacillota</taxon>
        <taxon>Bacilli</taxon>
        <taxon>Bacillales</taxon>
        <taxon>Caryophanaceae</taxon>
        <taxon>Planococcus</taxon>
    </lineage>
</organism>
<keyword evidence="3" id="KW-0704">Schiff base</keyword>
<dbReference type="EMBL" id="CP016537">
    <property type="protein sequence ID" value="ANU14565.1"/>
    <property type="molecule type" value="Genomic_DNA"/>
</dbReference>
<sequence>MFDTEGNLDLDLNKIYINQLLQHGINGVLLAGSSGEFTSLTMKERKIYVSEMIKTIDKRVSVLVGIGHTALKDVLELCSHAEENGADGVLVVNPYYWHLSEEQLFNFYSIIAENTKLPVLLYNIPSFSGQSLSVELVKELATKYPNICGIKETVSEIGEIREMITEVSKVRKDFMVFSAFDEHVLPALMVGSAGSINGSSVFAPEISVDLFESYRKGDLSKAEKNHKVLSDLMVFYKFCPSFFTTMKEAVHQRWLNEKTGHRAPFDVYPKDLPEKVSSLLKSMKIEKKTDNSELTLK</sequence>
<comment type="similarity">
    <text evidence="1 4">Belongs to the DapA family.</text>
</comment>
<keyword evidence="2 4" id="KW-0456">Lyase</keyword>
<evidence type="ECO:0000256" key="3">
    <source>
        <dbReference type="ARBA" id="ARBA00023270"/>
    </source>
</evidence>
<dbReference type="AlphaFoldDB" id="A0A1C7DSX2"/>
<feature type="active site" description="Schiff-base intermediate with substrate" evidence="5">
    <location>
        <position position="151"/>
    </location>
</feature>
<dbReference type="Proteomes" id="UP000092687">
    <property type="component" value="Chromosome"/>
</dbReference>
<dbReference type="Pfam" id="PF00701">
    <property type="entry name" value="DHDPS"/>
    <property type="match status" value="1"/>
</dbReference>
<dbReference type="KEGG" id="phc:BBI08_12060"/>
<reference evidence="8" key="1">
    <citation type="submission" date="2016-07" db="EMBL/GenBank/DDBJ databases">
        <authorList>
            <person name="See-Too W.S."/>
        </authorList>
    </citation>
    <scope>NUCLEOTIDE SEQUENCE [LARGE SCALE GENOMIC DNA]</scope>
    <source>
        <strain evidence="8">DSM 24743</strain>
    </source>
</reference>
<dbReference type="Gene3D" id="3.20.20.70">
    <property type="entry name" value="Aldolase class I"/>
    <property type="match status" value="1"/>
</dbReference>